<dbReference type="GO" id="GO:0005975">
    <property type="term" value="P:carbohydrate metabolic process"/>
    <property type="evidence" value="ECO:0007669"/>
    <property type="project" value="InterPro"/>
</dbReference>
<feature type="domain" description="Glycoside hydrolase family 65 central catalytic" evidence="5">
    <location>
        <begin position="351"/>
        <end position="709"/>
    </location>
</feature>
<keyword evidence="2" id="KW-0378">Hydrolase</keyword>
<dbReference type="InterPro" id="IPR017045">
    <property type="entry name" value="Malt_Pase/Glycosyl_Hdrlase"/>
</dbReference>
<dbReference type="EMBL" id="AGZR01000009">
    <property type="protein sequence ID" value="EPD32332.1"/>
    <property type="molecule type" value="Genomic_DNA"/>
</dbReference>
<dbReference type="InterPro" id="IPR011013">
    <property type="entry name" value="Gal_mutarotase_sf_dom"/>
</dbReference>
<dbReference type="GO" id="GO:0004553">
    <property type="term" value="F:hydrolase activity, hydrolyzing O-glycosyl compounds"/>
    <property type="evidence" value="ECO:0007669"/>
    <property type="project" value="TreeGrafter"/>
</dbReference>
<sequence>MIVPEPREDPMDAERFPIDPWRLVEKYPSNDDLGITETLFATANGYLGIRATPEETRPSYKNGTFINGFHETWEIKHAENAFGFAKTGQTLVNAPSSHIIKLYVDDEPLIISMADLVDYERSLDFRDGVLRRNLIWRTPSGKRVQVRSRRMVSLADRHLALMTFEVTMLEGDAPIVISSQIVNQEDFDSLAQQPITAESQQVGIKDPRKNHGFGHRVLLGELDWCSPRRMILGYKVANSGMTLGVGADHQIITNNEFEEIDDTTADMGRKIYRIGAKQGEPILISKAIAYHTSRSVPVRELSDRVRRTLDRVRNSGFEQMVASHKEVLDGFWRRSDVQVGGDERIQQAVRWCLFELAQAGGRSDGLGIPAKGVTGDGYEGHYFWDSEVYVIPFLSYTSPIWARNALRFRYTSLRQARERAREMSVGGALFPWRTINGEEASAYYAAGTAQYHIDAAIAYSIGRYWDVTGDTEFIYGEGAELLIETARMWADLGFWRGDTFEIHGVTGPDEYTTVVNNNMYTNVMAKNNLELACKVVETMHEEAPEELSRLRKNLNLRADEIEEWAHCAEGMKIPYDEQLGIHLQDDVFIHKELWDIENTPKERFPLLLHYHPLVIYRFQVLKQADVVLANFLLGNRYTREQKRADFEYYDPITTGDSSLSVVVQSIVAAEVGHQDMAYEYFLAGLYVDLADLHHNASDGVHIASAGGVWHSLACGFAGMRQWGPVMEFDPRLPRQWDHLQLRLTQEDTLFEVRVERKKIRFEILEGTEKPVRVRDKEYLVMPGVPLEVELKGQGVRLPNLATTHPIIGGTRPDGSRITAEVPDATESIPRVE</sequence>
<dbReference type="InterPro" id="IPR005195">
    <property type="entry name" value="Glyco_hydro_65_M"/>
</dbReference>
<comment type="caution">
    <text evidence="8">The sequence shown here is derived from an EMBL/GenBank/DDBJ whole genome shotgun (WGS) entry which is preliminary data.</text>
</comment>
<evidence type="ECO:0000259" key="5">
    <source>
        <dbReference type="Pfam" id="PF03632"/>
    </source>
</evidence>
<accession>S2WI92</accession>
<keyword evidence="9" id="KW-1185">Reference proteome</keyword>
<dbReference type="InterPro" id="IPR037018">
    <property type="entry name" value="GH65_N"/>
</dbReference>
<evidence type="ECO:0000256" key="3">
    <source>
        <dbReference type="PIRSR" id="PIRSR036289-50"/>
    </source>
</evidence>
<evidence type="ECO:0000256" key="2">
    <source>
        <dbReference type="ARBA" id="ARBA00023295"/>
    </source>
</evidence>
<dbReference type="PANTHER" id="PTHR11051">
    <property type="entry name" value="GLYCOSYL HYDROLASE-RELATED"/>
    <property type="match status" value="1"/>
</dbReference>
<dbReference type="Pfam" id="PF03632">
    <property type="entry name" value="Glyco_hydro_65m"/>
    <property type="match status" value="1"/>
</dbReference>
<dbReference type="GO" id="GO:0030246">
    <property type="term" value="F:carbohydrate binding"/>
    <property type="evidence" value="ECO:0007669"/>
    <property type="project" value="InterPro"/>
</dbReference>
<dbReference type="Pfam" id="PF03633">
    <property type="entry name" value="Glyco_hydro_65C"/>
    <property type="match status" value="1"/>
</dbReference>
<dbReference type="InterPro" id="IPR012341">
    <property type="entry name" value="6hp_glycosidase-like_sf"/>
</dbReference>
<feature type="binding site" evidence="4">
    <location>
        <begin position="622"/>
        <end position="623"/>
    </location>
    <ligand>
        <name>substrate</name>
    </ligand>
</feature>
<feature type="binding site" evidence="4">
    <location>
        <begin position="384"/>
        <end position="385"/>
    </location>
    <ligand>
        <name>substrate</name>
    </ligand>
</feature>
<feature type="domain" description="Glycoside hydrolase family 65 N-terminal" evidence="7">
    <location>
        <begin position="29"/>
        <end position="294"/>
    </location>
</feature>
<evidence type="ECO:0000256" key="4">
    <source>
        <dbReference type="PIRSR" id="PIRSR036289-51"/>
    </source>
</evidence>
<dbReference type="SUPFAM" id="SSF48208">
    <property type="entry name" value="Six-hairpin glycosidases"/>
    <property type="match status" value="1"/>
</dbReference>
<protein>
    <recommendedName>
        <fullName evidence="10">Kojibiose phosphorylase</fullName>
    </recommendedName>
</protein>
<dbReference type="RefSeq" id="WP_016456707.1">
    <property type="nucleotide sequence ID" value="NZ_KE150269.1"/>
</dbReference>
<evidence type="ECO:0000259" key="7">
    <source>
        <dbReference type="Pfam" id="PF03636"/>
    </source>
</evidence>
<dbReference type="HOGENOM" id="CLU_006285_2_2_11"/>
<organism evidence="8 9">
    <name type="scientific">Propionimicrobium lymphophilum ACS-093-V-SCH5</name>
    <dbReference type="NCBI Taxonomy" id="883161"/>
    <lineage>
        <taxon>Bacteria</taxon>
        <taxon>Bacillati</taxon>
        <taxon>Actinomycetota</taxon>
        <taxon>Actinomycetes</taxon>
        <taxon>Propionibacteriales</taxon>
        <taxon>Propionibacteriaceae</taxon>
        <taxon>Propionimicrobium</taxon>
    </lineage>
</organism>
<dbReference type="PATRIC" id="fig|883161.3.peg.1889"/>
<dbReference type="AlphaFoldDB" id="S2WI92"/>
<dbReference type="InterPro" id="IPR005194">
    <property type="entry name" value="Glyco_hydro_65_C"/>
</dbReference>
<feature type="active site" description="Proton donor" evidence="3">
    <location>
        <position position="510"/>
    </location>
</feature>
<dbReference type="Pfam" id="PF03636">
    <property type="entry name" value="Glyco_hydro_65N"/>
    <property type="match status" value="1"/>
</dbReference>
<dbReference type="Proteomes" id="UP000014417">
    <property type="component" value="Unassembled WGS sequence"/>
</dbReference>
<dbReference type="STRING" id="883161.HMPREF9306_01901"/>
<dbReference type="Gene3D" id="2.60.420.10">
    <property type="entry name" value="Maltose phosphorylase, domain 3"/>
    <property type="match status" value="1"/>
</dbReference>
<name>S2WI92_9ACTN</name>
<dbReference type="GO" id="GO:0016757">
    <property type="term" value="F:glycosyltransferase activity"/>
    <property type="evidence" value="ECO:0007669"/>
    <property type="project" value="UniProtKB-ARBA"/>
</dbReference>
<dbReference type="PANTHER" id="PTHR11051:SF13">
    <property type="entry name" value="GLYCOSYL TRANSFERASE"/>
    <property type="match status" value="1"/>
</dbReference>
<reference evidence="8 9" key="1">
    <citation type="submission" date="2013-04" db="EMBL/GenBank/DDBJ databases">
        <title>The Genome Sequence of Propionimicrobium lymphophilum ACS-093-V-SCH5.</title>
        <authorList>
            <consortium name="The Broad Institute Genomics Platform"/>
            <person name="Earl A."/>
            <person name="Ward D."/>
            <person name="Feldgarden M."/>
            <person name="Gevers D."/>
            <person name="Saerens B."/>
            <person name="Vaneechoutte M."/>
            <person name="Walker B."/>
            <person name="Young S."/>
            <person name="Zeng Q."/>
            <person name="Gargeya S."/>
            <person name="Fitzgerald M."/>
            <person name="Haas B."/>
            <person name="Abouelleil A."/>
            <person name="Allen A.W."/>
            <person name="Alvarado L."/>
            <person name="Arachchi H.M."/>
            <person name="Berlin A.M."/>
            <person name="Chapman S.B."/>
            <person name="Gainer-Dewar J."/>
            <person name="Goldberg J."/>
            <person name="Griggs A."/>
            <person name="Gujja S."/>
            <person name="Hansen M."/>
            <person name="Howarth C."/>
            <person name="Imamovic A."/>
            <person name="Ireland A."/>
            <person name="Larimer J."/>
            <person name="McCowan C."/>
            <person name="Murphy C."/>
            <person name="Pearson M."/>
            <person name="Poon T.W."/>
            <person name="Priest M."/>
            <person name="Roberts A."/>
            <person name="Saif S."/>
            <person name="Shea T."/>
            <person name="Sisk P."/>
            <person name="Sykes S."/>
            <person name="Wortman J."/>
            <person name="Nusbaum C."/>
            <person name="Birren B."/>
        </authorList>
    </citation>
    <scope>NUCLEOTIDE SEQUENCE [LARGE SCALE GENOMIC DNA]</scope>
    <source>
        <strain evidence="8 9">ACS-093-V-SCH5</strain>
    </source>
</reference>
<evidence type="ECO:0000256" key="1">
    <source>
        <dbReference type="ARBA" id="ARBA00006768"/>
    </source>
</evidence>
<proteinExistence type="inferred from homology"/>
<dbReference type="PIRSF" id="PIRSF036289">
    <property type="entry name" value="Glycosyl_hydrolase_malt_phosph"/>
    <property type="match status" value="1"/>
</dbReference>
<dbReference type="InterPro" id="IPR005196">
    <property type="entry name" value="Glyco_hydro_65_N"/>
</dbReference>
<evidence type="ECO:0000313" key="9">
    <source>
        <dbReference type="Proteomes" id="UP000014417"/>
    </source>
</evidence>
<feature type="domain" description="Glycoside hydrolase family 65 C-terminal" evidence="6">
    <location>
        <begin position="719"/>
        <end position="779"/>
    </location>
</feature>
<evidence type="ECO:0008006" key="10">
    <source>
        <dbReference type="Google" id="ProtNLM"/>
    </source>
</evidence>
<dbReference type="Gene3D" id="1.50.10.10">
    <property type="match status" value="1"/>
</dbReference>
<dbReference type="Gene3D" id="2.70.98.40">
    <property type="entry name" value="Glycoside hydrolase, family 65, N-terminal domain"/>
    <property type="match status" value="1"/>
</dbReference>
<dbReference type="SUPFAM" id="SSF74650">
    <property type="entry name" value="Galactose mutarotase-like"/>
    <property type="match status" value="1"/>
</dbReference>
<keyword evidence="2" id="KW-0326">Glycosidase</keyword>
<evidence type="ECO:0000313" key="8">
    <source>
        <dbReference type="EMBL" id="EPD32332.1"/>
    </source>
</evidence>
<gene>
    <name evidence="8" type="ORF">HMPREF9306_01901</name>
</gene>
<comment type="similarity">
    <text evidence="1">Belongs to the glycosyl hydrolase 65 family.</text>
</comment>
<dbReference type="InterPro" id="IPR008928">
    <property type="entry name" value="6-hairpin_glycosidase_sf"/>
</dbReference>
<evidence type="ECO:0000259" key="6">
    <source>
        <dbReference type="Pfam" id="PF03633"/>
    </source>
</evidence>